<evidence type="ECO:0000256" key="2">
    <source>
        <dbReference type="ARBA" id="ARBA00023030"/>
    </source>
</evidence>
<keyword evidence="6" id="KW-0812">Transmembrane</keyword>
<dbReference type="PROSITE" id="PS50278">
    <property type="entry name" value="PDGF_2"/>
    <property type="match status" value="1"/>
</dbReference>
<keyword evidence="8" id="KW-1185">Reference proteome</keyword>
<feature type="compositionally biased region" description="Acidic residues" evidence="5">
    <location>
        <begin position="89"/>
        <end position="108"/>
    </location>
</feature>
<dbReference type="GO" id="GO:0016020">
    <property type="term" value="C:membrane"/>
    <property type="evidence" value="ECO:0007669"/>
    <property type="project" value="InterPro"/>
</dbReference>
<keyword evidence="2 4" id="KW-0339">Growth factor</keyword>
<dbReference type="GeneID" id="110983719"/>
<dbReference type="GO" id="GO:0051781">
    <property type="term" value="P:positive regulation of cell division"/>
    <property type="evidence" value="ECO:0007669"/>
    <property type="project" value="UniProtKB-KW"/>
</dbReference>
<feature type="region of interest" description="Disordered" evidence="5">
    <location>
        <begin position="87"/>
        <end position="118"/>
    </location>
</feature>
<dbReference type="GO" id="GO:0005615">
    <property type="term" value="C:extracellular space"/>
    <property type="evidence" value="ECO:0007669"/>
    <property type="project" value="TreeGrafter"/>
</dbReference>
<evidence type="ECO:0000256" key="6">
    <source>
        <dbReference type="SAM" id="Phobius"/>
    </source>
</evidence>
<dbReference type="SMART" id="SM00141">
    <property type="entry name" value="PDGF"/>
    <property type="match status" value="1"/>
</dbReference>
<evidence type="ECO:0000313" key="10">
    <source>
        <dbReference type="RefSeq" id="XP_022098896.1"/>
    </source>
</evidence>
<dbReference type="GO" id="GO:0008284">
    <property type="term" value="P:positive regulation of cell population proliferation"/>
    <property type="evidence" value="ECO:0007669"/>
    <property type="project" value="TreeGrafter"/>
</dbReference>
<dbReference type="InterPro" id="IPR000072">
    <property type="entry name" value="PDGF/VEGF_dom"/>
</dbReference>
<dbReference type="PANTHER" id="PTHR11633:SF1">
    <property type="entry name" value="LD28763P"/>
    <property type="match status" value="1"/>
</dbReference>
<dbReference type="RefSeq" id="XP_022098896.1">
    <property type="nucleotide sequence ID" value="XM_022243204.1"/>
</dbReference>
<evidence type="ECO:0000256" key="4">
    <source>
        <dbReference type="RuleBase" id="RU003818"/>
    </source>
</evidence>
<keyword evidence="3" id="KW-0497">Mitogen</keyword>
<dbReference type="GO" id="GO:0070851">
    <property type="term" value="F:growth factor receptor binding"/>
    <property type="evidence" value="ECO:0007669"/>
    <property type="project" value="TreeGrafter"/>
</dbReference>
<reference evidence="9 10" key="1">
    <citation type="submission" date="2025-04" db="UniProtKB">
        <authorList>
            <consortium name="RefSeq"/>
        </authorList>
    </citation>
    <scope>IDENTIFICATION</scope>
</reference>
<dbReference type="RefSeq" id="XP_022098895.1">
    <property type="nucleotide sequence ID" value="XM_022243203.1"/>
</dbReference>
<dbReference type="Proteomes" id="UP000694845">
    <property type="component" value="Unplaced"/>
</dbReference>
<evidence type="ECO:0000259" key="7">
    <source>
        <dbReference type="PROSITE" id="PS50278"/>
    </source>
</evidence>
<proteinExistence type="inferred from homology"/>
<protein>
    <submittedName>
        <fullName evidence="9 10">Uncharacterized protein LOC110983719 isoform X1</fullName>
    </submittedName>
</protein>
<dbReference type="GO" id="GO:0008083">
    <property type="term" value="F:growth factor activity"/>
    <property type="evidence" value="ECO:0007669"/>
    <property type="project" value="UniProtKB-KW"/>
</dbReference>
<dbReference type="KEGG" id="aplc:110983719"/>
<evidence type="ECO:0000256" key="3">
    <source>
        <dbReference type="ARBA" id="ARBA00023246"/>
    </source>
</evidence>
<dbReference type="SUPFAM" id="SSF57501">
    <property type="entry name" value="Cystine-knot cytokines"/>
    <property type="match status" value="1"/>
</dbReference>
<keyword evidence="6" id="KW-1133">Transmembrane helix</keyword>
<name>A0A8B7Z6D0_ACAPL</name>
<dbReference type="OrthoDB" id="8878063at2759"/>
<keyword evidence="6" id="KW-0472">Membrane</keyword>
<organism evidence="8 10">
    <name type="scientific">Acanthaster planci</name>
    <name type="common">Crown-of-thorns starfish</name>
    <dbReference type="NCBI Taxonomy" id="133434"/>
    <lineage>
        <taxon>Eukaryota</taxon>
        <taxon>Metazoa</taxon>
        <taxon>Echinodermata</taxon>
        <taxon>Eleutherozoa</taxon>
        <taxon>Asterozoa</taxon>
        <taxon>Asteroidea</taxon>
        <taxon>Valvatacea</taxon>
        <taxon>Valvatida</taxon>
        <taxon>Acanthasteridae</taxon>
        <taxon>Acanthaster</taxon>
    </lineage>
</organism>
<dbReference type="Gene3D" id="2.10.90.10">
    <property type="entry name" value="Cystine-knot cytokines"/>
    <property type="match status" value="1"/>
</dbReference>
<feature type="transmembrane region" description="Helical" evidence="6">
    <location>
        <begin position="7"/>
        <end position="30"/>
    </location>
</feature>
<accession>A0A8B7Z6D0</accession>
<dbReference type="InterPro" id="IPR029034">
    <property type="entry name" value="Cystine-knot_cytokine"/>
</dbReference>
<dbReference type="PANTHER" id="PTHR11633">
    <property type="entry name" value="PLATELET-DERIVED GROWTH FACTOR"/>
    <property type="match status" value="1"/>
</dbReference>
<dbReference type="AlphaFoldDB" id="A0A8B7Z6D0"/>
<sequence length="350" mass="39675">MDRAVTYIANCVGYLLRVFVVWVAVVTLYIQINALPTQIPPAVMYGMTQVRTIDDLLQMLDQPVKPVIPGQGKNSAWDLEVTQGQGVIADDDDEDRDEHDGDDSDEDSGSERQKPVPAVLTGYQSHPKTMLTPLQFSLADSSRRPVQEISRVDSPQSSLGLQISDVEPLPSCIPREAVIQVLPETSKPHVMFWPGCVTVKRCGGCCNSDLHECQPTRSETVQVKVVQMEYTPRARRYFQFDGIVIRNITNHTDCSCQCKIKPQDCNPVTQVHNNCQCQCKKLVSCPARKLWDPVRCQCVCITSQQDRRCLKRQEWDDNSCSCTCRKDLEASCRPPHWFNRRRCKCQRRST</sequence>
<comment type="similarity">
    <text evidence="1 4">Belongs to the PDGF/VEGF growth factor family.</text>
</comment>
<evidence type="ECO:0000256" key="5">
    <source>
        <dbReference type="SAM" id="MobiDB-lite"/>
    </source>
</evidence>
<feature type="domain" description="Platelet-derived growth factor (PDGF) family profile" evidence="7">
    <location>
        <begin position="172"/>
        <end position="261"/>
    </location>
</feature>
<evidence type="ECO:0000256" key="1">
    <source>
        <dbReference type="ARBA" id="ARBA00006686"/>
    </source>
</evidence>
<evidence type="ECO:0000313" key="8">
    <source>
        <dbReference type="Proteomes" id="UP000694845"/>
    </source>
</evidence>
<evidence type="ECO:0000313" key="9">
    <source>
        <dbReference type="RefSeq" id="XP_022098895.1"/>
    </source>
</evidence>
<gene>
    <name evidence="9 10" type="primary">LOC110983719</name>
</gene>
<dbReference type="Pfam" id="PF00341">
    <property type="entry name" value="PDGF"/>
    <property type="match status" value="1"/>
</dbReference>